<sequence length="431" mass="44781">LKDLLCITGIRTYEQLRARQGPGAGISPMSLSARDGKEVDILQMLTKAKDEYTKCKRCSEPKQIANSSAIYDNPNLIKPIPVKPSENHQQQQLPLPSVPDPEPQHLSLTALFGKQERAVFRDSSEPPQDGHPPPPERLPGRQGVVRSLSYEEPAGPSPPTEKQLCPAIQKLMVRSADLLPVPELPESRLGPGVGGGRAGGLFPGLFQPVAPQSAGPPPAATAPGPQSLLDQLQAPQLVTGSKPEPAPAPLFGRTAPPAPLKGLAQAPLLYFNGSLPTQALGKDRTKLPGAPPPPPPVVTATPLSGSQGDPGGAAYPQELLKKLQMVQQDQQLPGAAARPALAAKFPLVTQSTRPLEPLDSWTDKSSRPDRQAPLFQVRGPGSRWGSGPPCPPSSGAGCPSASVAGGGGRSPGAPVAGLLPPPAVPAGPEPS</sequence>
<protein>
    <recommendedName>
        <fullName evidence="4">Decapping mRNA 1B</fullName>
    </recommendedName>
</protein>
<feature type="compositionally biased region" description="Low complexity" evidence="1">
    <location>
        <begin position="377"/>
        <end position="403"/>
    </location>
</feature>
<dbReference type="GeneTree" id="ENSGT00940000158409"/>
<name>A0A6I8PR63_ORNAN</name>
<dbReference type="OMA" id="IHPVGET"/>
<dbReference type="Proteomes" id="UP000002279">
    <property type="component" value="Unplaced"/>
</dbReference>
<feature type="region of interest" description="Disordered" evidence="1">
    <location>
        <begin position="277"/>
        <end position="317"/>
    </location>
</feature>
<feature type="compositionally biased region" description="Low complexity" evidence="1">
    <location>
        <begin position="203"/>
        <end position="213"/>
    </location>
</feature>
<keyword evidence="3" id="KW-1185">Reference proteome</keyword>
<accession>A0A6I8PR63</accession>
<dbReference type="InParanoid" id="A0A6I8PR63"/>
<evidence type="ECO:0000313" key="2">
    <source>
        <dbReference type="Ensembl" id="ENSOANP00000054669.1"/>
    </source>
</evidence>
<dbReference type="AlphaFoldDB" id="A0A6I8PR63"/>
<feature type="compositionally biased region" description="Gly residues" evidence="1">
    <location>
        <begin position="193"/>
        <end position="202"/>
    </location>
</feature>
<dbReference type="Bgee" id="ENSOANG00000049807">
    <property type="expression patterns" value="Expressed in endometrium and 7 other cell types or tissues"/>
</dbReference>
<reference evidence="2" key="2">
    <citation type="submission" date="2025-09" db="UniProtKB">
        <authorList>
            <consortium name="Ensembl"/>
        </authorList>
    </citation>
    <scope>IDENTIFICATION</scope>
    <source>
        <strain evidence="2">Glennie</strain>
    </source>
</reference>
<feature type="region of interest" description="Disordered" evidence="1">
    <location>
        <begin position="193"/>
        <end position="227"/>
    </location>
</feature>
<evidence type="ECO:0008006" key="4">
    <source>
        <dbReference type="Google" id="ProtNLM"/>
    </source>
</evidence>
<reference evidence="2" key="1">
    <citation type="submission" date="2025-08" db="UniProtKB">
        <authorList>
            <consortium name="Ensembl"/>
        </authorList>
    </citation>
    <scope>IDENTIFICATION</scope>
    <source>
        <strain evidence="2">Glennie</strain>
    </source>
</reference>
<feature type="region of interest" description="Disordered" evidence="1">
    <location>
        <begin position="346"/>
        <end position="431"/>
    </location>
</feature>
<feature type="region of interest" description="Disordered" evidence="1">
    <location>
        <begin position="69"/>
        <end position="105"/>
    </location>
</feature>
<feature type="compositionally biased region" description="Basic and acidic residues" evidence="1">
    <location>
        <begin position="361"/>
        <end position="370"/>
    </location>
</feature>
<evidence type="ECO:0000313" key="3">
    <source>
        <dbReference type="Proteomes" id="UP000002279"/>
    </source>
</evidence>
<feature type="compositionally biased region" description="Pro residues" evidence="1">
    <location>
        <begin position="419"/>
        <end position="431"/>
    </location>
</feature>
<proteinExistence type="predicted"/>
<dbReference type="FunCoup" id="A0A6I8PR63">
    <property type="interactions" value="1871"/>
</dbReference>
<feature type="region of interest" description="Disordered" evidence="1">
    <location>
        <begin position="120"/>
        <end position="141"/>
    </location>
</feature>
<dbReference type="Ensembl" id="ENSOANT00000072350.1">
    <property type="protein sequence ID" value="ENSOANP00000054669.1"/>
    <property type="gene ID" value="ENSOANG00000049807.1"/>
</dbReference>
<evidence type="ECO:0000256" key="1">
    <source>
        <dbReference type="SAM" id="MobiDB-lite"/>
    </source>
</evidence>
<organism evidence="2 3">
    <name type="scientific">Ornithorhynchus anatinus</name>
    <name type="common">Duckbill platypus</name>
    <dbReference type="NCBI Taxonomy" id="9258"/>
    <lineage>
        <taxon>Eukaryota</taxon>
        <taxon>Metazoa</taxon>
        <taxon>Chordata</taxon>
        <taxon>Craniata</taxon>
        <taxon>Vertebrata</taxon>
        <taxon>Euteleostomi</taxon>
        <taxon>Mammalia</taxon>
        <taxon>Monotremata</taxon>
        <taxon>Ornithorhynchidae</taxon>
        <taxon>Ornithorhynchus</taxon>
    </lineage>
</organism>